<sequence>MTRSATGNRFRTRKLSTKQSLAVLRENQIDFVEDDSQRNIPQIETGVERQEEIEHHLQAVISAHQAAAIGSKDTKKVFIPTPNTNELSNEEYSKLYPERYRQPHTYIKSSHTVEDCSGTLYCMSEADDVYLAKLNASRKPTLPPITEDEFESIVELYENAIQVTQPYLSMDVANIIPFEELEHAFENILDSNLRAAAKQIYPYWKEQKINRDGQSIIPSLKFEQGNEKDDGDPYVCFRRREVRQIRKTRRGDNYTTDKLKKLRQDIELARGLVKDVLQREHMRRTTFQEEAKIFELRRTAVELKRKLNIKDTDEDLISKVRFFPGLI</sequence>
<organism evidence="9 10">
    <name type="scientific">Sphaerosporella brunnea</name>
    <dbReference type="NCBI Taxonomy" id="1250544"/>
    <lineage>
        <taxon>Eukaryota</taxon>
        <taxon>Fungi</taxon>
        <taxon>Dikarya</taxon>
        <taxon>Ascomycota</taxon>
        <taxon>Pezizomycotina</taxon>
        <taxon>Pezizomycetes</taxon>
        <taxon>Pezizales</taxon>
        <taxon>Pyronemataceae</taxon>
        <taxon>Sphaerosporella</taxon>
    </lineage>
</organism>
<evidence type="ECO:0000313" key="10">
    <source>
        <dbReference type="Proteomes" id="UP000326924"/>
    </source>
</evidence>
<evidence type="ECO:0000313" key="9">
    <source>
        <dbReference type="EMBL" id="KAA8901568.1"/>
    </source>
</evidence>
<comment type="caution">
    <text evidence="9">The sequence shown here is derived from an EMBL/GenBank/DDBJ whole genome shotgun (WGS) entry which is preliminary data.</text>
</comment>
<dbReference type="OrthoDB" id="435275at2759"/>
<evidence type="ECO:0000256" key="4">
    <source>
        <dbReference type="ARBA" id="ARBA00023163"/>
    </source>
</evidence>
<dbReference type="InterPro" id="IPR024943">
    <property type="entry name" value="Enhancer_polycomb"/>
</dbReference>
<comment type="similarity">
    <text evidence="2 7">Belongs to the enhancer of polycomb family.</text>
</comment>
<evidence type="ECO:0000256" key="3">
    <source>
        <dbReference type="ARBA" id="ARBA00023015"/>
    </source>
</evidence>
<name>A0A5J5ESC7_9PEZI</name>
<keyword evidence="10" id="KW-1185">Reference proteome</keyword>
<gene>
    <name evidence="9" type="ORF">FN846DRAFT_956942</name>
</gene>
<comment type="subcellular location">
    <subcellularLocation>
        <location evidence="1 7">Nucleus</location>
    </subcellularLocation>
</comment>
<comment type="function">
    <text evidence="6">Component of the NuA4 histone acetyltransferase complex which is involved in transcriptional activation of selected genes principally by acetylation of nucleosomal histone H4 and H2A. The NuA4 complex is also involved in DNA repair. Involved in gene silencing by neighboring heterochromatin, blockage of the silencing spreading along the chromosome, and required for cell cycle progression through G2/M.</text>
</comment>
<dbReference type="Proteomes" id="UP000326924">
    <property type="component" value="Unassembled WGS sequence"/>
</dbReference>
<dbReference type="EMBL" id="VXIS01000143">
    <property type="protein sequence ID" value="KAA8901568.1"/>
    <property type="molecule type" value="Genomic_DNA"/>
</dbReference>
<evidence type="ECO:0000256" key="7">
    <source>
        <dbReference type="RuleBase" id="RU361124"/>
    </source>
</evidence>
<evidence type="ECO:0000256" key="5">
    <source>
        <dbReference type="ARBA" id="ARBA00023242"/>
    </source>
</evidence>
<dbReference type="GO" id="GO:0035267">
    <property type="term" value="C:NuA4 histone acetyltransferase complex"/>
    <property type="evidence" value="ECO:0007669"/>
    <property type="project" value="InterPro"/>
</dbReference>
<keyword evidence="3 7" id="KW-0805">Transcription regulation</keyword>
<protein>
    <recommendedName>
        <fullName evidence="7">Enhancer of polycomb-like protein</fullName>
    </recommendedName>
</protein>
<accession>A0A5J5ESC7</accession>
<keyword evidence="5 7" id="KW-0539">Nucleus</keyword>
<dbReference type="Pfam" id="PF10513">
    <property type="entry name" value="EPL1"/>
    <property type="match status" value="1"/>
</dbReference>
<evidence type="ECO:0000256" key="1">
    <source>
        <dbReference type="ARBA" id="ARBA00004123"/>
    </source>
</evidence>
<dbReference type="PANTHER" id="PTHR14898">
    <property type="entry name" value="ENHANCER OF POLYCOMB"/>
    <property type="match status" value="1"/>
</dbReference>
<dbReference type="GO" id="GO:0006357">
    <property type="term" value="P:regulation of transcription by RNA polymerase II"/>
    <property type="evidence" value="ECO:0007669"/>
    <property type="project" value="InterPro"/>
</dbReference>
<evidence type="ECO:0000256" key="2">
    <source>
        <dbReference type="ARBA" id="ARBA00008035"/>
    </source>
</evidence>
<keyword evidence="4 7" id="KW-0804">Transcription</keyword>
<dbReference type="InterPro" id="IPR019542">
    <property type="entry name" value="Enhancer_polycomb-like_N"/>
</dbReference>
<feature type="domain" description="Enhancer of polycomb-like N-terminal" evidence="8">
    <location>
        <begin position="11"/>
        <end position="159"/>
    </location>
</feature>
<proteinExistence type="inferred from homology"/>
<reference evidence="9 10" key="1">
    <citation type="submission" date="2019-09" db="EMBL/GenBank/DDBJ databases">
        <title>Draft genome of the ectomycorrhizal ascomycete Sphaerosporella brunnea.</title>
        <authorList>
            <consortium name="DOE Joint Genome Institute"/>
            <person name="Benucci G.M."/>
            <person name="Marozzi G."/>
            <person name="Antonielli L."/>
            <person name="Sanchez S."/>
            <person name="Marco P."/>
            <person name="Wang X."/>
            <person name="Falini L.B."/>
            <person name="Barry K."/>
            <person name="Haridas S."/>
            <person name="Lipzen A."/>
            <person name="Labutti K."/>
            <person name="Grigoriev I.V."/>
            <person name="Murat C."/>
            <person name="Martin F."/>
            <person name="Albertini E."/>
            <person name="Donnini D."/>
            <person name="Bonito G."/>
        </authorList>
    </citation>
    <scope>NUCLEOTIDE SEQUENCE [LARGE SCALE GENOMIC DNA]</scope>
    <source>
        <strain evidence="9 10">Sb_GMNB300</strain>
    </source>
</reference>
<dbReference type="InParanoid" id="A0A5J5ESC7"/>
<dbReference type="AlphaFoldDB" id="A0A5J5ESC7"/>
<evidence type="ECO:0000256" key="6">
    <source>
        <dbReference type="ARBA" id="ARBA00025513"/>
    </source>
</evidence>
<evidence type="ECO:0000259" key="8">
    <source>
        <dbReference type="Pfam" id="PF10513"/>
    </source>
</evidence>
<dbReference type="GO" id="GO:0005634">
    <property type="term" value="C:nucleus"/>
    <property type="evidence" value="ECO:0007669"/>
    <property type="project" value="UniProtKB-SubCell"/>
</dbReference>